<evidence type="ECO:0000313" key="2">
    <source>
        <dbReference type="Proteomes" id="UP000255549"/>
    </source>
</evidence>
<proteinExistence type="predicted"/>
<gene>
    <name evidence="1" type="ORF">NCTC11048_00567</name>
</gene>
<dbReference type="STRING" id="1141106.GCA_000308095_00993"/>
<evidence type="ECO:0000313" key="1">
    <source>
        <dbReference type="EMBL" id="SUM45582.1"/>
    </source>
</evidence>
<dbReference type="AlphaFoldDB" id="A0A380G498"/>
<dbReference type="OrthoDB" id="2395166at2"/>
<accession>A0A380G498</accession>
<sequence length="102" mass="11770">MDFYTAEELKPYAHHLKLSDDILHYVASRINWGDKLSLMQLSKEIQSKFNDSYVKQNTPKGRPIVYGDLCLLCINLSQDGHGRMLQVDLTDCVYIGDVERYS</sequence>
<name>A0A380G498_STAIN</name>
<keyword evidence="2" id="KW-1185">Reference proteome</keyword>
<dbReference type="RefSeq" id="WP_019168870.1">
    <property type="nucleotide sequence ID" value="NZ_CAIB01000176.1"/>
</dbReference>
<dbReference type="Proteomes" id="UP000255549">
    <property type="component" value="Unassembled WGS sequence"/>
</dbReference>
<reference evidence="1 2" key="1">
    <citation type="submission" date="2018-06" db="EMBL/GenBank/DDBJ databases">
        <authorList>
            <consortium name="Pathogen Informatics"/>
            <person name="Doyle S."/>
        </authorList>
    </citation>
    <scope>NUCLEOTIDE SEQUENCE [LARGE SCALE GENOMIC DNA]</scope>
    <source>
        <strain evidence="2">NCTC 11048</strain>
    </source>
</reference>
<protein>
    <submittedName>
        <fullName evidence="1">Transposon-related protein</fullName>
    </submittedName>
</protein>
<dbReference type="EMBL" id="UHDP01000003">
    <property type="protein sequence ID" value="SUM45582.1"/>
    <property type="molecule type" value="Genomic_DNA"/>
</dbReference>
<organism evidence="1 2">
    <name type="scientific">Staphylococcus intermedius NCTC 11048</name>
    <dbReference type="NCBI Taxonomy" id="1141106"/>
    <lineage>
        <taxon>Bacteria</taxon>
        <taxon>Bacillati</taxon>
        <taxon>Bacillota</taxon>
        <taxon>Bacilli</taxon>
        <taxon>Bacillales</taxon>
        <taxon>Staphylococcaceae</taxon>
        <taxon>Staphylococcus</taxon>
        <taxon>Staphylococcus intermedius group</taxon>
    </lineage>
</organism>